<protein>
    <submittedName>
        <fullName evidence="2">Uncharacterized protein</fullName>
    </submittedName>
</protein>
<proteinExistence type="predicted"/>
<dbReference type="AlphaFoldDB" id="A0A2P2N0B2"/>
<dbReference type="EMBL" id="GGEC01055404">
    <property type="protein sequence ID" value="MBX35888.1"/>
    <property type="molecule type" value="Transcribed_RNA"/>
</dbReference>
<feature type="transmembrane region" description="Helical" evidence="1">
    <location>
        <begin position="34"/>
        <end position="56"/>
    </location>
</feature>
<keyword evidence="1" id="KW-1133">Transmembrane helix</keyword>
<reference evidence="2" key="1">
    <citation type="submission" date="2018-02" db="EMBL/GenBank/DDBJ databases">
        <title>Rhizophora mucronata_Transcriptome.</title>
        <authorList>
            <person name="Meera S.P."/>
            <person name="Sreeshan A."/>
            <person name="Augustine A."/>
        </authorList>
    </citation>
    <scope>NUCLEOTIDE SEQUENCE</scope>
    <source>
        <tissue evidence="2">Leaf</tissue>
    </source>
</reference>
<name>A0A2P2N0B2_RHIMU</name>
<evidence type="ECO:0000256" key="1">
    <source>
        <dbReference type="SAM" id="Phobius"/>
    </source>
</evidence>
<organism evidence="2">
    <name type="scientific">Rhizophora mucronata</name>
    <name type="common">Asiatic mangrove</name>
    <dbReference type="NCBI Taxonomy" id="61149"/>
    <lineage>
        <taxon>Eukaryota</taxon>
        <taxon>Viridiplantae</taxon>
        <taxon>Streptophyta</taxon>
        <taxon>Embryophyta</taxon>
        <taxon>Tracheophyta</taxon>
        <taxon>Spermatophyta</taxon>
        <taxon>Magnoliopsida</taxon>
        <taxon>eudicotyledons</taxon>
        <taxon>Gunneridae</taxon>
        <taxon>Pentapetalae</taxon>
        <taxon>rosids</taxon>
        <taxon>fabids</taxon>
        <taxon>Malpighiales</taxon>
        <taxon>Rhizophoraceae</taxon>
        <taxon>Rhizophora</taxon>
    </lineage>
</organism>
<accession>A0A2P2N0B2</accession>
<sequence length="103" mass="11810">MCSLFSTWKVTWISSFRRNLNGLESHLSYRELELNVSIVFISICLNSAISQLVIIWRDGTARLIDVFGIRMQRNSIFLAFMLEPSRAWPLLLVGCNPLSSECL</sequence>
<keyword evidence="1" id="KW-0472">Membrane</keyword>
<evidence type="ECO:0000313" key="2">
    <source>
        <dbReference type="EMBL" id="MBX35888.1"/>
    </source>
</evidence>
<keyword evidence="1" id="KW-0812">Transmembrane</keyword>